<gene>
    <name evidence="2" type="ORF">SAMN05421823_11222</name>
</gene>
<accession>A0A1G9S482</accession>
<proteinExistence type="predicted"/>
<dbReference type="Proteomes" id="UP000198510">
    <property type="component" value="Unassembled WGS sequence"/>
</dbReference>
<dbReference type="OrthoDB" id="9785375at2"/>
<reference evidence="2 3" key="1">
    <citation type="submission" date="2016-10" db="EMBL/GenBank/DDBJ databases">
        <authorList>
            <person name="de Groot N.N."/>
        </authorList>
    </citation>
    <scope>NUCLEOTIDE SEQUENCE [LARGE SCALE GENOMIC DNA]</scope>
    <source>
        <strain evidence="2 3">DSM 25186</strain>
    </source>
</reference>
<dbReference type="InterPro" id="IPR029063">
    <property type="entry name" value="SAM-dependent_MTases_sf"/>
</dbReference>
<dbReference type="InterPro" id="IPR006342">
    <property type="entry name" value="FkbM_mtfrase"/>
</dbReference>
<keyword evidence="3" id="KW-1185">Reference proteome</keyword>
<keyword evidence="2" id="KW-0808">Transferase</keyword>
<organism evidence="2 3">
    <name type="scientific">Catalinimonas alkaloidigena</name>
    <dbReference type="NCBI Taxonomy" id="1075417"/>
    <lineage>
        <taxon>Bacteria</taxon>
        <taxon>Pseudomonadati</taxon>
        <taxon>Bacteroidota</taxon>
        <taxon>Cytophagia</taxon>
        <taxon>Cytophagales</taxon>
        <taxon>Catalimonadaceae</taxon>
        <taxon>Catalinimonas</taxon>
    </lineage>
</organism>
<dbReference type="Gene3D" id="3.40.50.150">
    <property type="entry name" value="Vaccinia Virus protein VP39"/>
    <property type="match status" value="1"/>
</dbReference>
<dbReference type="GO" id="GO:0032259">
    <property type="term" value="P:methylation"/>
    <property type="evidence" value="ECO:0007669"/>
    <property type="project" value="UniProtKB-KW"/>
</dbReference>
<dbReference type="RefSeq" id="WP_089687001.1">
    <property type="nucleotide sequence ID" value="NZ_FNFO01000012.1"/>
</dbReference>
<dbReference type="PANTHER" id="PTHR34203:SF15">
    <property type="entry name" value="SLL1173 PROTEIN"/>
    <property type="match status" value="1"/>
</dbReference>
<keyword evidence="2" id="KW-0489">Methyltransferase</keyword>
<sequence length="261" mass="29956">MPIPTIRRYRNLIQFIDNWPAYFIEKSQTQLSSVATYITRRQGIRMQVPKTLRSIFKELFFTDFYQIRTLARQLPPNPIVLDVGANAGFFALQLFDQRPDARIFCFEPHPANLSQLQKNLALNPTLAQQMHIEGKAVSGVTTSSLHLYFDPDRPFSPNASTIEGFEGNQQAVEVPVVPLDRVIEQFALPHIDLLKLDCEGSEYDILYHSSETTRQRIRAVTMETHTLPDDPRGQHEALVAFLKDQGFRTQVDVPPMLWMSR</sequence>
<dbReference type="InterPro" id="IPR052514">
    <property type="entry name" value="SAM-dependent_MTase"/>
</dbReference>
<dbReference type="PANTHER" id="PTHR34203">
    <property type="entry name" value="METHYLTRANSFERASE, FKBM FAMILY PROTEIN"/>
    <property type="match status" value="1"/>
</dbReference>
<dbReference type="SUPFAM" id="SSF53335">
    <property type="entry name" value="S-adenosyl-L-methionine-dependent methyltransferases"/>
    <property type="match status" value="1"/>
</dbReference>
<feature type="domain" description="Methyltransferase FkbM" evidence="1">
    <location>
        <begin position="82"/>
        <end position="248"/>
    </location>
</feature>
<protein>
    <submittedName>
        <fullName evidence="2">Methyltransferase, FkbM family</fullName>
    </submittedName>
</protein>
<dbReference type="EMBL" id="FNFO01000012">
    <property type="protein sequence ID" value="SDM30212.1"/>
    <property type="molecule type" value="Genomic_DNA"/>
</dbReference>
<evidence type="ECO:0000313" key="2">
    <source>
        <dbReference type="EMBL" id="SDM30212.1"/>
    </source>
</evidence>
<dbReference type="NCBIfam" id="TIGR01444">
    <property type="entry name" value="fkbM_fam"/>
    <property type="match status" value="1"/>
</dbReference>
<dbReference type="AlphaFoldDB" id="A0A1G9S482"/>
<evidence type="ECO:0000259" key="1">
    <source>
        <dbReference type="Pfam" id="PF05050"/>
    </source>
</evidence>
<dbReference type="STRING" id="1075417.SAMN05421823_11222"/>
<dbReference type="GO" id="GO:0008168">
    <property type="term" value="F:methyltransferase activity"/>
    <property type="evidence" value="ECO:0007669"/>
    <property type="project" value="UniProtKB-KW"/>
</dbReference>
<name>A0A1G9S482_9BACT</name>
<dbReference type="Pfam" id="PF05050">
    <property type="entry name" value="Methyltransf_21"/>
    <property type="match status" value="1"/>
</dbReference>
<evidence type="ECO:0000313" key="3">
    <source>
        <dbReference type="Proteomes" id="UP000198510"/>
    </source>
</evidence>